<dbReference type="Gene3D" id="3.40.50.10490">
    <property type="entry name" value="Glucose-6-phosphate isomerase like protein, domain 1"/>
    <property type="match status" value="1"/>
</dbReference>
<dbReference type="AlphaFoldDB" id="A0A0F5I302"/>
<dbReference type="GO" id="GO:0003700">
    <property type="term" value="F:DNA-binding transcription factor activity"/>
    <property type="evidence" value="ECO:0007669"/>
    <property type="project" value="InterPro"/>
</dbReference>
<accession>A0A0F5I302</accession>
<dbReference type="Gene3D" id="1.10.10.10">
    <property type="entry name" value="Winged helix-like DNA-binding domain superfamily/Winged helix DNA-binding domain"/>
    <property type="match status" value="1"/>
</dbReference>
<dbReference type="GO" id="GO:0097367">
    <property type="term" value="F:carbohydrate derivative binding"/>
    <property type="evidence" value="ECO:0007669"/>
    <property type="project" value="InterPro"/>
</dbReference>
<dbReference type="InterPro" id="IPR035472">
    <property type="entry name" value="RpiR-like_SIS"/>
</dbReference>
<organism evidence="6 7">
    <name type="scientific">Bacillus thermotolerans</name>
    <name type="common">Quasibacillus thermotolerans</name>
    <dbReference type="NCBI Taxonomy" id="1221996"/>
    <lineage>
        <taxon>Bacteria</taxon>
        <taxon>Bacillati</taxon>
        <taxon>Bacillota</taxon>
        <taxon>Bacilli</taxon>
        <taxon>Bacillales</taxon>
        <taxon>Bacillaceae</taxon>
        <taxon>Bacillus</taxon>
    </lineage>
</organism>
<evidence type="ECO:0000313" key="6">
    <source>
        <dbReference type="EMBL" id="KKB40029.1"/>
    </source>
</evidence>
<proteinExistence type="predicted"/>
<dbReference type="GO" id="GO:0003677">
    <property type="term" value="F:DNA binding"/>
    <property type="evidence" value="ECO:0007669"/>
    <property type="project" value="UniProtKB-KW"/>
</dbReference>
<dbReference type="EMBL" id="JWIR02000034">
    <property type="protein sequence ID" value="KKB40029.1"/>
    <property type="molecule type" value="Genomic_DNA"/>
</dbReference>
<evidence type="ECO:0000256" key="1">
    <source>
        <dbReference type="ARBA" id="ARBA00023015"/>
    </source>
</evidence>
<dbReference type="InterPro" id="IPR009057">
    <property type="entry name" value="Homeodomain-like_sf"/>
</dbReference>
<dbReference type="PROSITE" id="PS51464">
    <property type="entry name" value="SIS"/>
    <property type="match status" value="1"/>
</dbReference>
<reference evidence="6" key="1">
    <citation type="submission" date="2015-02" db="EMBL/GenBank/DDBJ databases">
        <title>Genome Assembly of Bacillaceae bacterium MTCC 8252.</title>
        <authorList>
            <person name="Verma A."/>
            <person name="Khatri I."/>
            <person name="Mual P."/>
            <person name="Subramanian S."/>
            <person name="Krishnamurthi S."/>
        </authorList>
    </citation>
    <scope>NUCLEOTIDE SEQUENCE [LARGE SCALE GENOMIC DNA]</scope>
    <source>
        <strain evidence="6">MTCC 8252</strain>
    </source>
</reference>
<evidence type="ECO:0000259" key="4">
    <source>
        <dbReference type="PROSITE" id="PS51071"/>
    </source>
</evidence>
<protein>
    <submittedName>
        <fullName evidence="6">Phosphogluconate repressor HexR, RpiR family</fullName>
    </submittedName>
</protein>
<evidence type="ECO:0000259" key="5">
    <source>
        <dbReference type="PROSITE" id="PS51464"/>
    </source>
</evidence>
<dbReference type="OrthoDB" id="3684496at2"/>
<feature type="domain" description="HTH rpiR-type" evidence="4">
    <location>
        <begin position="3"/>
        <end position="79"/>
    </location>
</feature>
<dbReference type="RefSeq" id="WP_040047654.1">
    <property type="nucleotide sequence ID" value="NZ_JWIR02000034.1"/>
</dbReference>
<dbReference type="CDD" id="cd05013">
    <property type="entry name" value="SIS_RpiR"/>
    <property type="match status" value="1"/>
</dbReference>
<evidence type="ECO:0000313" key="7">
    <source>
        <dbReference type="Proteomes" id="UP000031563"/>
    </source>
</evidence>
<keyword evidence="1" id="KW-0805">Transcription regulation</keyword>
<dbReference type="Pfam" id="PF01380">
    <property type="entry name" value="SIS"/>
    <property type="match status" value="1"/>
</dbReference>
<comment type="caution">
    <text evidence="6">The sequence shown here is derived from an EMBL/GenBank/DDBJ whole genome shotgun (WGS) entry which is preliminary data.</text>
</comment>
<feature type="domain" description="SIS" evidence="5">
    <location>
        <begin position="123"/>
        <end position="263"/>
    </location>
</feature>
<dbReference type="Pfam" id="PF01418">
    <property type="entry name" value="HTH_6"/>
    <property type="match status" value="1"/>
</dbReference>
<dbReference type="InterPro" id="IPR000281">
    <property type="entry name" value="HTH_RpiR"/>
</dbReference>
<dbReference type="SUPFAM" id="SSF46689">
    <property type="entry name" value="Homeodomain-like"/>
    <property type="match status" value="1"/>
</dbReference>
<evidence type="ECO:0000256" key="2">
    <source>
        <dbReference type="ARBA" id="ARBA00023125"/>
    </source>
</evidence>
<evidence type="ECO:0000256" key="3">
    <source>
        <dbReference type="ARBA" id="ARBA00023163"/>
    </source>
</evidence>
<sequence length="281" mass="31286">MKQPCITSIRSHYPHLSNKEKMIADYILKNPQNIIHSSINQVADDLGVADSTVFRFCKRIGFKGYQAMKIALASEVVEPIKNIHEQISRDDDTKMITEKVFRSSVQALEDTLTVLDFEEVEKAVQMILSSSHIHLFGSGGSSVIAQDAYHKLIRTGLRVSVTMDAHMQLMSASQLREEDCAIFISHSGSTKDVLDMFTIAKDRGAKTIAITGFSKSPLSEKADVQLCTLSRETEFRTEAMSSRIAQLIIIDALYVNVMMALGEEGQKAISQMRDALAIKRI</sequence>
<name>A0A0F5I302_BACTR</name>
<dbReference type="PROSITE" id="PS51071">
    <property type="entry name" value="HTH_RPIR"/>
    <property type="match status" value="1"/>
</dbReference>
<dbReference type="Proteomes" id="UP000031563">
    <property type="component" value="Unassembled WGS sequence"/>
</dbReference>
<dbReference type="InterPro" id="IPR001347">
    <property type="entry name" value="SIS_dom"/>
</dbReference>
<dbReference type="InterPro" id="IPR047640">
    <property type="entry name" value="RpiR-like"/>
</dbReference>
<dbReference type="InterPro" id="IPR036388">
    <property type="entry name" value="WH-like_DNA-bd_sf"/>
</dbReference>
<gene>
    <name evidence="6" type="ORF">QY95_01901</name>
</gene>
<dbReference type="STRING" id="1221996.QY95_01901"/>
<keyword evidence="7" id="KW-1185">Reference proteome</keyword>
<keyword evidence="3" id="KW-0804">Transcription</keyword>
<dbReference type="GO" id="GO:1901135">
    <property type="term" value="P:carbohydrate derivative metabolic process"/>
    <property type="evidence" value="ECO:0007669"/>
    <property type="project" value="InterPro"/>
</dbReference>
<dbReference type="InterPro" id="IPR046348">
    <property type="entry name" value="SIS_dom_sf"/>
</dbReference>
<dbReference type="PANTHER" id="PTHR30514">
    <property type="entry name" value="GLUCOKINASE"/>
    <property type="match status" value="1"/>
</dbReference>
<dbReference type="SUPFAM" id="SSF53697">
    <property type="entry name" value="SIS domain"/>
    <property type="match status" value="1"/>
</dbReference>
<dbReference type="PANTHER" id="PTHR30514:SF1">
    <property type="entry name" value="HTH-TYPE TRANSCRIPTIONAL REGULATOR HEXR-RELATED"/>
    <property type="match status" value="1"/>
</dbReference>
<keyword evidence="2" id="KW-0238">DNA-binding</keyword>